<feature type="region of interest" description="Disordered" evidence="1">
    <location>
        <begin position="1"/>
        <end position="58"/>
    </location>
</feature>
<proteinExistence type="predicted"/>
<gene>
    <name evidence="2" type="ORF">OKJ48_05470</name>
</gene>
<evidence type="ECO:0000313" key="3">
    <source>
        <dbReference type="Proteomes" id="UP001352223"/>
    </source>
</evidence>
<evidence type="ECO:0000313" key="2">
    <source>
        <dbReference type="EMBL" id="MEB3959699.1"/>
    </source>
</evidence>
<name>A0ABU6C4P7_9ACTN</name>
<protein>
    <submittedName>
        <fullName evidence="2">Uncharacterized protein</fullName>
    </submittedName>
</protein>
<comment type="caution">
    <text evidence="2">The sequence shown here is derived from an EMBL/GenBank/DDBJ whole genome shotgun (WGS) entry which is preliminary data.</text>
</comment>
<dbReference type="RefSeq" id="WP_324766677.1">
    <property type="nucleotide sequence ID" value="NZ_BAAATS010000014.1"/>
</dbReference>
<accession>A0ABU6C4P7</accession>
<sequence length="58" mass="5941">MTESNGMGAGTDSAEWAEGTDTGHGRHRGTVTASSAQGGQGDQPEPHGRHRGPRAQEA</sequence>
<keyword evidence="3" id="KW-1185">Reference proteome</keyword>
<dbReference type="EMBL" id="JAOZYB010000024">
    <property type="protein sequence ID" value="MEB3959699.1"/>
    <property type="molecule type" value="Genomic_DNA"/>
</dbReference>
<dbReference type="Proteomes" id="UP001352223">
    <property type="component" value="Unassembled WGS sequence"/>
</dbReference>
<evidence type="ECO:0000256" key="1">
    <source>
        <dbReference type="SAM" id="MobiDB-lite"/>
    </source>
</evidence>
<organism evidence="2 3">
    <name type="scientific">Streptomyces kunmingensis</name>
    <dbReference type="NCBI Taxonomy" id="68225"/>
    <lineage>
        <taxon>Bacteria</taxon>
        <taxon>Bacillati</taxon>
        <taxon>Actinomycetota</taxon>
        <taxon>Actinomycetes</taxon>
        <taxon>Kitasatosporales</taxon>
        <taxon>Streptomycetaceae</taxon>
        <taxon>Streptomyces</taxon>
    </lineage>
</organism>
<reference evidence="2 3" key="1">
    <citation type="submission" date="2022-10" db="EMBL/GenBank/DDBJ databases">
        <authorList>
            <person name="Xie J."/>
            <person name="Shen N."/>
        </authorList>
    </citation>
    <scope>NUCLEOTIDE SEQUENCE [LARGE SCALE GENOMIC DNA]</scope>
    <source>
        <strain evidence="2 3">DSM 41681</strain>
    </source>
</reference>
<feature type="compositionally biased region" description="Basic residues" evidence="1">
    <location>
        <begin position="48"/>
        <end position="58"/>
    </location>
</feature>